<comment type="caution">
    <text evidence="2">The sequence shown here is derived from an EMBL/GenBank/DDBJ whole genome shotgun (WGS) entry which is preliminary data.</text>
</comment>
<dbReference type="InterPro" id="IPR024207">
    <property type="entry name" value="CotJB_dom"/>
</dbReference>
<evidence type="ECO:0000313" key="3">
    <source>
        <dbReference type="Proteomes" id="UP001649381"/>
    </source>
</evidence>
<dbReference type="RefSeq" id="WP_236331784.1">
    <property type="nucleotide sequence ID" value="NZ_JAKIJS010000001.1"/>
</dbReference>
<proteinExistence type="predicted"/>
<dbReference type="EMBL" id="JAKIJS010000001">
    <property type="protein sequence ID" value="MCF6136758.1"/>
    <property type="molecule type" value="Genomic_DNA"/>
</dbReference>
<dbReference type="InterPro" id="IPR016571">
    <property type="entry name" value="Spore_coat_assembly_CotJB"/>
</dbReference>
<evidence type="ECO:0000313" key="2">
    <source>
        <dbReference type="EMBL" id="MCF6136758.1"/>
    </source>
</evidence>
<feature type="domain" description="Protein CotJB" evidence="1">
    <location>
        <begin position="11"/>
        <end position="86"/>
    </location>
</feature>
<reference evidence="2 3" key="1">
    <citation type="submission" date="2022-01" db="EMBL/GenBank/DDBJ databases">
        <title>Alkalihalobacillus sp. EGI L200015, a novel bacterium isolated from a salt lake sediment.</title>
        <authorList>
            <person name="Gao L."/>
            <person name="Fang B.-Z."/>
            <person name="Li W.-J."/>
        </authorList>
    </citation>
    <scope>NUCLEOTIDE SEQUENCE [LARGE SCALE GENOMIC DNA]</scope>
    <source>
        <strain evidence="2 3">KCTC 12718</strain>
    </source>
</reference>
<name>A0ABS9GYT3_9BACL</name>
<dbReference type="PIRSF" id="PIRSF010606">
    <property type="entry name" value="Spore_coat_CotJB"/>
    <property type="match status" value="1"/>
</dbReference>
<dbReference type="Proteomes" id="UP001649381">
    <property type="component" value="Unassembled WGS sequence"/>
</dbReference>
<keyword evidence="2" id="KW-0167">Capsid protein</keyword>
<sequence length="87" mass="10631">MTERMPDEFYALMESLQEVDFVLVELTLYLDTHPEDYQAIKQFNDYSQKSMELRQQIEQKYGPLTQYGHSYSGYPWNWNKPPWPWQM</sequence>
<keyword evidence="2" id="KW-0946">Virion</keyword>
<evidence type="ECO:0000259" key="1">
    <source>
        <dbReference type="Pfam" id="PF12652"/>
    </source>
</evidence>
<gene>
    <name evidence="2" type="ORF">L2716_03385</name>
</gene>
<protein>
    <submittedName>
        <fullName evidence="2">Spore coat protein CotJB</fullName>
    </submittedName>
</protein>
<dbReference type="Pfam" id="PF12652">
    <property type="entry name" value="CotJB"/>
    <property type="match status" value="1"/>
</dbReference>
<keyword evidence="3" id="KW-1185">Reference proteome</keyword>
<organism evidence="2 3">
    <name type="scientific">Pseudalkalibacillus berkeleyi</name>
    <dbReference type="NCBI Taxonomy" id="1069813"/>
    <lineage>
        <taxon>Bacteria</taxon>
        <taxon>Bacillati</taxon>
        <taxon>Bacillota</taxon>
        <taxon>Bacilli</taxon>
        <taxon>Bacillales</taxon>
        <taxon>Fictibacillaceae</taxon>
        <taxon>Pseudalkalibacillus</taxon>
    </lineage>
</organism>
<accession>A0ABS9GYT3</accession>